<dbReference type="AlphaFoldDB" id="A0A2T4KSK9"/>
<evidence type="ECO:0000313" key="2">
    <source>
        <dbReference type="Proteomes" id="UP000243350"/>
    </source>
</evidence>
<organism evidence="1 2">
    <name type="scientific">Staphylococcus devriesei</name>
    <dbReference type="NCBI Taxonomy" id="586733"/>
    <lineage>
        <taxon>Bacteria</taxon>
        <taxon>Bacillati</taxon>
        <taxon>Bacillota</taxon>
        <taxon>Bacilli</taxon>
        <taxon>Bacillales</taxon>
        <taxon>Staphylococcaceae</taxon>
        <taxon>Staphylococcus</taxon>
    </lineage>
</organism>
<sequence>MSKSEIENKYGKSDGSMFLEGSHYDKYGDIGVVYNEINEVINVVVAPSDVSETSYTDVYGQPDNRENDNLIYDAYKDTNFSVIVVVEDGMVKAIKNVNQLPSSD</sequence>
<gene>
    <name evidence="1" type="ORF">BUY48_10745</name>
</gene>
<dbReference type="EMBL" id="PYZH01000104">
    <property type="protein sequence ID" value="PTF11023.1"/>
    <property type="molecule type" value="Genomic_DNA"/>
</dbReference>
<name>A0A2T4KSK9_9STAP</name>
<comment type="caution">
    <text evidence="1">The sequence shown here is derived from an EMBL/GenBank/DDBJ whole genome shotgun (WGS) entry which is preliminary data.</text>
</comment>
<reference evidence="1 2" key="1">
    <citation type="journal article" date="2016" name="Front. Microbiol.">
        <title>Comprehensive Phylogenetic Analysis of Bovine Non-aureus Staphylococci Species Based on Whole-Genome Sequencing.</title>
        <authorList>
            <person name="Naushad S."/>
            <person name="Barkema H.W."/>
            <person name="Luby C."/>
            <person name="Condas L.A."/>
            <person name="Nobrega D.B."/>
            <person name="Carson D.A."/>
            <person name="De Buck J."/>
        </authorList>
    </citation>
    <scope>NUCLEOTIDE SEQUENCE [LARGE SCALE GENOMIC DNA]</scope>
    <source>
        <strain evidence="1 2">SNUC 4143</strain>
    </source>
</reference>
<dbReference type="RefSeq" id="WP_133170348.1">
    <property type="nucleotide sequence ID" value="NZ_PYZH01000104.1"/>
</dbReference>
<evidence type="ECO:0000313" key="1">
    <source>
        <dbReference type="EMBL" id="PTF11023.1"/>
    </source>
</evidence>
<proteinExistence type="predicted"/>
<accession>A0A2T4KSK9</accession>
<dbReference type="Proteomes" id="UP000243350">
    <property type="component" value="Unassembled WGS sequence"/>
</dbReference>
<protein>
    <submittedName>
        <fullName evidence="1">Uncharacterized protein</fullName>
    </submittedName>
</protein>